<name>A0A512CA49_9BACT</name>
<evidence type="ECO:0000313" key="2">
    <source>
        <dbReference type="Proteomes" id="UP000321301"/>
    </source>
</evidence>
<dbReference type="AlphaFoldDB" id="A0A512CA49"/>
<accession>A0A512CA49</accession>
<comment type="caution">
    <text evidence="1">The sequence shown here is derived from an EMBL/GenBank/DDBJ whole genome shotgun (WGS) entry which is preliminary data.</text>
</comment>
<evidence type="ECO:0000313" key="1">
    <source>
        <dbReference type="EMBL" id="GEO21086.1"/>
    </source>
</evidence>
<protein>
    <submittedName>
        <fullName evidence="1">Uncharacterized protein</fullName>
    </submittedName>
</protein>
<gene>
    <name evidence="1" type="ORF">CQA01_16200</name>
</gene>
<dbReference type="EMBL" id="BJYV01000006">
    <property type="protein sequence ID" value="GEO21086.1"/>
    <property type="molecule type" value="Genomic_DNA"/>
</dbReference>
<proteinExistence type="predicted"/>
<sequence length="64" mass="7871">MHNKFARFKQFVTSNLESSVFVFIDKMIKGIFVLNQKDPLKKFLKWQNRLLGHLRIQLKYQRRF</sequence>
<dbReference type="Proteomes" id="UP000321301">
    <property type="component" value="Unassembled WGS sequence"/>
</dbReference>
<keyword evidence="2" id="KW-1185">Reference proteome</keyword>
<reference evidence="1 2" key="1">
    <citation type="submission" date="2019-07" db="EMBL/GenBank/DDBJ databases">
        <title>Whole genome shotgun sequence of Cyclobacterium qasimii NBRC 106168.</title>
        <authorList>
            <person name="Hosoyama A."/>
            <person name="Uohara A."/>
            <person name="Ohji S."/>
            <person name="Ichikawa N."/>
        </authorList>
    </citation>
    <scope>NUCLEOTIDE SEQUENCE [LARGE SCALE GENOMIC DNA]</scope>
    <source>
        <strain evidence="1 2">NBRC 106168</strain>
    </source>
</reference>
<organism evidence="1 2">
    <name type="scientific">Cyclobacterium qasimii</name>
    <dbReference type="NCBI Taxonomy" id="1350429"/>
    <lineage>
        <taxon>Bacteria</taxon>
        <taxon>Pseudomonadati</taxon>
        <taxon>Bacteroidota</taxon>
        <taxon>Cytophagia</taxon>
        <taxon>Cytophagales</taxon>
        <taxon>Cyclobacteriaceae</taxon>
        <taxon>Cyclobacterium</taxon>
    </lineage>
</organism>